<organism evidence="1 2">
    <name type="scientific">Trichoderma citrinoviride</name>
    <dbReference type="NCBI Taxonomy" id="58853"/>
    <lineage>
        <taxon>Eukaryota</taxon>
        <taxon>Fungi</taxon>
        <taxon>Dikarya</taxon>
        <taxon>Ascomycota</taxon>
        <taxon>Pezizomycotina</taxon>
        <taxon>Sordariomycetes</taxon>
        <taxon>Hypocreomycetidae</taxon>
        <taxon>Hypocreales</taxon>
        <taxon>Hypocreaceae</taxon>
        <taxon>Trichoderma</taxon>
    </lineage>
</organism>
<evidence type="ECO:0000313" key="2">
    <source>
        <dbReference type="Proteomes" id="UP000241546"/>
    </source>
</evidence>
<name>A0A2T4B115_9HYPO</name>
<dbReference type="GeneID" id="36606075"/>
<keyword evidence="2" id="KW-1185">Reference proteome</keyword>
<dbReference type="RefSeq" id="XP_024746310.1">
    <property type="nucleotide sequence ID" value="XM_024897957.1"/>
</dbReference>
<dbReference type="EMBL" id="KZ680221">
    <property type="protein sequence ID" value="PTB62990.1"/>
    <property type="molecule type" value="Genomic_DNA"/>
</dbReference>
<protein>
    <submittedName>
        <fullName evidence="1">Uncharacterized protein</fullName>
    </submittedName>
</protein>
<proteinExistence type="predicted"/>
<dbReference type="Proteomes" id="UP000241546">
    <property type="component" value="Unassembled WGS sequence"/>
</dbReference>
<reference evidence="2" key="1">
    <citation type="submission" date="2016-07" db="EMBL/GenBank/DDBJ databases">
        <title>Multiple horizontal gene transfer events from other fungi enriched the ability of initially mycotrophic Trichoderma (Ascomycota) to feed on dead plant biomass.</title>
        <authorList>
            <consortium name="DOE Joint Genome Institute"/>
            <person name="Atanasova L."/>
            <person name="Chenthamara K."/>
            <person name="Zhang J."/>
            <person name="Grujic M."/>
            <person name="Henrissat B."/>
            <person name="Kuo A."/>
            <person name="Aerts A."/>
            <person name="Salamov A."/>
            <person name="Lipzen A."/>
            <person name="Labutti K."/>
            <person name="Barry K."/>
            <person name="Miao Y."/>
            <person name="Rahimi M.J."/>
            <person name="Shen Q."/>
            <person name="Grigoriev I.V."/>
            <person name="Kubicek C.P."/>
            <person name="Druzhinina I.S."/>
        </authorList>
    </citation>
    <scope>NUCLEOTIDE SEQUENCE [LARGE SCALE GENOMIC DNA]</scope>
    <source>
        <strain evidence="2">TUCIM 6016</strain>
    </source>
</reference>
<sequence>MGSERYAYASWEEALHEEIEPDFGDRDGAFKTKNPKDQRWQRRFVHVQNKESKFRKTVETVLVVHGWKTPKMIEPMSLIVLSVSLDCHKKDFRFESVRIWLAFDEDQGAIPPNSEDAKPEVVAYAPFVAPQNWHLSEEKIEEKTTKRGALSIEQGPKAGLELSKEIRRSHTRTHFDRGTADWMVDKNQRAYGVNWYCEQNHLDDYGVKPQFHIAVLLKRQHTKNDNKPVSFKGVFDMRVEAGFRVDFEQLRRRMFRGGKPEDEAIYYDPNMDDQVHGRNSVGERLRAKIDKNNLGELMGGPDGNWLSGIVDSNGDISGLDPLAPKTD</sequence>
<gene>
    <name evidence="1" type="ORF">BBK36DRAFT_23295</name>
</gene>
<accession>A0A2T4B115</accession>
<evidence type="ECO:0000313" key="1">
    <source>
        <dbReference type="EMBL" id="PTB62990.1"/>
    </source>
</evidence>
<dbReference type="OrthoDB" id="5030973at2759"/>
<dbReference type="AlphaFoldDB" id="A0A2T4B115"/>